<dbReference type="OrthoDB" id="22504at10239"/>
<dbReference type="GO" id="GO:0019064">
    <property type="term" value="P:fusion of virus membrane with host plasma membrane"/>
    <property type="evidence" value="ECO:0007669"/>
    <property type="project" value="InterPro"/>
</dbReference>
<reference evidence="4" key="1">
    <citation type="journal article" date="2017" name="Virus Genes">
        <title>Two novel poxviruses with unusual genome rearrangements: NY_014 and Murmansk.</title>
        <authorList>
            <person name="Smithson C."/>
            <person name="Meyer H."/>
            <person name="Gigante C.M."/>
            <person name="Gao J."/>
            <person name="Zhao H."/>
            <person name="Batra D."/>
            <person name="Damon I."/>
            <person name="Upton C."/>
            <person name="Li Y."/>
        </authorList>
    </citation>
    <scope>NUCLEOTIDE SEQUENCE [LARGE SCALE GENOMIC DNA]</scope>
    <source>
        <strain evidence="4">LEIV-11411</strain>
    </source>
</reference>
<protein>
    <submittedName>
        <fullName evidence="4">IMV surface protein</fullName>
    </submittedName>
</protein>
<evidence type="ECO:0000313" key="4">
    <source>
        <dbReference type="EMBL" id="AST09338.1"/>
    </source>
</evidence>
<evidence type="ECO:0000313" key="5">
    <source>
        <dbReference type="Proteomes" id="UP000217350"/>
    </source>
</evidence>
<sequence length="119" mass="13702">MEEALFPGDDDMPIPAKEFFNLRADDKNKKNDDSIPAKEFTNLADDPPQPPQNTKERLKNIETKLNNITAKFSQIEKCCKKNDEIIYRLENHAETLRVAMLALAKKIDIQTGRQPYEPK</sequence>
<evidence type="ECO:0000256" key="1">
    <source>
        <dbReference type="ARBA" id="ARBA00004328"/>
    </source>
</evidence>
<keyword evidence="5" id="KW-1185">Reference proteome</keyword>
<keyword evidence="2" id="KW-0946">Virion</keyword>
<accession>A0A223FMX7</accession>
<dbReference type="Proteomes" id="UP000217350">
    <property type="component" value="Segment"/>
</dbReference>
<evidence type="ECO:0000256" key="2">
    <source>
        <dbReference type="ARBA" id="ARBA00022844"/>
    </source>
</evidence>
<evidence type="ECO:0000256" key="3">
    <source>
        <dbReference type="SAM" id="MobiDB-lite"/>
    </source>
</evidence>
<gene>
    <name evidence="4" type="ORF">Murmansk-143</name>
</gene>
<dbReference type="Pfam" id="PF02346">
    <property type="entry name" value="Vac_Fusion"/>
    <property type="match status" value="1"/>
</dbReference>
<organism evidence="4">
    <name type="scientific">Murmansk poxvirus</name>
    <dbReference type="NCBI Taxonomy" id="2025359"/>
    <lineage>
        <taxon>Viruses</taxon>
        <taxon>Varidnaviria</taxon>
        <taxon>Bamfordvirae</taxon>
        <taxon>Nucleocytoviricota</taxon>
        <taxon>Pokkesviricetes</taxon>
        <taxon>Chitovirales</taxon>
        <taxon>Poxviridae</taxon>
        <taxon>Chordopoxvirinae</taxon>
        <taxon>Centapoxvirus</taxon>
        <taxon>Centapoxvirus microtuspox</taxon>
        <taxon>Murmansk microtuspox virus</taxon>
    </lineage>
</organism>
<proteinExistence type="predicted"/>
<feature type="compositionally biased region" description="Basic and acidic residues" evidence="3">
    <location>
        <begin position="25"/>
        <end position="36"/>
    </location>
</feature>
<name>A0A223FMX7_9POXV</name>
<feature type="region of interest" description="Disordered" evidence="3">
    <location>
        <begin position="25"/>
        <end position="55"/>
    </location>
</feature>
<dbReference type="GO" id="GO:0019031">
    <property type="term" value="C:viral envelope"/>
    <property type="evidence" value="ECO:0007669"/>
    <property type="project" value="InterPro"/>
</dbReference>
<dbReference type="PRINTS" id="PR01847">
    <property type="entry name" value="VIRALFUSION"/>
</dbReference>
<dbReference type="Gene3D" id="1.20.5.110">
    <property type="match status" value="1"/>
</dbReference>
<dbReference type="EMBL" id="MF001304">
    <property type="protein sequence ID" value="AST09338.1"/>
    <property type="molecule type" value="Genomic_DNA"/>
</dbReference>
<dbReference type="InterPro" id="IPR003436">
    <property type="entry name" value="Chordopox_Fusion/A27"/>
</dbReference>
<comment type="subcellular location">
    <subcellularLocation>
        <location evidence="1">Virion</location>
    </subcellularLocation>
</comment>